<comment type="similarity">
    <text evidence="2">Belongs to the phosphohexose mutase family.</text>
</comment>
<feature type="domain" description="Nucleotidyl transferase" evidence="7">
    <location>
        <begin position="2"/>
        <end position="231"/>
    </location>
</feature>
<dbReference type="InterPro" id="IPR005844">
    <property type="entry name" value="A-D-PHexomutase_a/b/a-I"/>
</dbReference>
<keyword evidence="3" id="KW-0963">Cytoplasm</keyword>
<dbReference type="KEGG" id="clc:Calla_2119"/>
<gene>
    <name evidence="10" type="ORF">Calla_2119</name>
</gene>
<dbReference type="Pfam" id="PF00483">
    <property type="entry name" value="NTP_transferase"/>
    <property type="match status" value="1"/>
</dbReference>
<dbReference type="Pfam" id="PF02878">
    <property type="entry name" value="PGM_PMM_I"/>
    <property type="match status" value="1"/>
</dbReference>
<dbReference type="Gene3D" id="3.40.120.10">
    <property type="entry name" value="Alpha-D-Glucose-1,6-Bisphosphate, subunit A, domain 3"/>
    <property type="match status" value="1"/>
</dbReference>
<dbReference type="PANTHER" id="PTHR22572">
    <property type="entry name" value="SUGAR-1-PHOSPHATE GUANYL TRANSFERASE"/>
    <property type="match status" value="1"/>
</dbReference>
<evidence type="ECO:0000313" key="11">
    <source>
        <dbReference type="Proteomes" id="UP000009257"/>
    </source>
</evidence>
<dbReference type="InterPro" id="IPR029044">
    <property type="entry name" value="Nucleotide-diphossugar_trans"/>
</dbReference>
<accession>G2PW81</accession>
<reference evidence="10 11" key="1">
    <citation type="submission" date="2011-08" db="EMBL/GenBank/DDBJ databases">
        <title>Complete sequence of Caldicellulosiruptor lactoaceticus 6A.</title>
        <authorList>
            <consortium name="US DOE Joint Genome Institute"/>
            <person name="Lucas S."/>
            <person name="Han J."/>
            <person name="Lapidus A."/>
            <person name="Cheng J.-F."/>
            <person name="Goodwin L."/>
            <person name="Pitluck S."/>
            <person name="Peters L."/>
            <person name="Davenport K."/>
            <person name="Detter J.C."/>
            <person name="Han C."/>
            <person name="Tapia R."/>
            <person name="Land M."/>
            <person name="Hauser L."/>
            <person name="Kyrpides N."/>
            <person name="Ivanova N."/>
            <person name="Ovchinnikova G."/>
            <person name="Pagani I."/>
            <person name="Blumer-Schuette S.E."/>
            <person name="Kelly R.M."/>
            <person name="Woyke T."/>
        </authorList>
    </citation>
    <scope>NUCLEOTIDE SEQUENCE [LARGE SCALE GENOMIC DNA]</scope>
    <source>
        <strain evidence="10 11">6A</strain>
    </source>
</reference>
<dbReference type="Proteomes" id="UP000009257">
    <property type="component" value="Chromosome"/>
</dbReference>
<name>G2PW81_9FIRM</name>
<dbReference type="CDD" id="cd04181">
    <property type="entry name" value="NTP_transferase"/>
    <property type="match status" value="1"/>
</dbReference>
<feature type="domain" description="Alpha-D-phosphohexomutase alpha/beta/alpha" evidence="8">
    <location>
        <begin position="380"/>
        <end position="501"/>
    </location>
</feature>
<dbReference type="InterPro" id="IPR056764">
    <property type="entry name" value="LbH_EIF2B3/5"/>
</dbReference>
<dbReference type="GO" id="GO:0005975">
    <property type="term" value="P:carbohydrate metabolic process"/>
    <property type="evidence" value="ECO:0007669"/>
    <property type="project" value="InterPro"/>
</dbReference>
<evidence type="ECO:0000256" key="6">
    <source>
        <dbReference type="ARBA" id="ARBA00022917"/>
    </source>
</evidence>
<dbReference type="SUPFAM" id="SSF53738">
    <property type="entry name" value="Phosphoglucomutase, first 3 domains"/>
    <property type="match status" value="1"/>
</dbReference>
<dbReference type="RefSeq" id="WP_014043169.1">
    <property type="nucleotide sequence ID" value="NC_015949.1"/>
</dbReference>
<organism evidence="10 11">
    <name type="scientific">Caldicellulosiruptor acetigenus 6A</name>
    <dbReference type="NCBI Taxonomy" id="632516"/>
    <lineage>
        <taxon>Bacteria</taxon>
        <taxon>Bacillati</taxon>
        <taxon>Bacillota</taxon>
        <taxon>Bacillota incertae sedis</taxon>
        <taxon>Caldicellulosiruptorales</taxon>
        <taxon>Caldicellulosiruptoraceae</taxon>
        <taxon>Caldicellulosiruptor</taxon>
    </lineage>
</organism>
<evidence type="ECO:0000256" key="2">
    <source>
        <dbReference type="ARBA" id="ARBA00010231"/>
    </source>
</evidence>
<evidence type="ECO:0000259" key="8">
    <source>
        <dbReference type="Pfam" id="PF02878"/>
    </source>
</evidence>
<dbReference type="InterPro" id="IPR005835">
    <property type="entry name" value="NTP_transferase_dom"/>
</dbReference>
<keyword evidence="5 10" id="KW-0808">Transferase</keyword>
<dbReference type="InterPro" id="IPR016055">
    <property type="entry name" value="A-D-PHexomutase_a/b/a-I/II/III"/>
</dbReference>
<keyword evidence="4" id="KW-0396">Initiation factor</keyword>
<dbReference type="HOGENOM" id="CLU_017652_1_0_9"/>
<sequence length="710" mass="80676">MKGVIMAGGSGTRLRPLTVSLPKPMIPFFGRPVMEYAVKLLKTHGIYEIATTLQYHPDKIINYFEDGQKWGVRIQHFVEDRPLGTAGSVKNAKGFLDETFVVLSGDGITNADLTKAIEFHKQKGSKVTIVLKEVEIPIEYGIVLTDEEERIQRFFEKPSWSEVFSNLANTGIYIIEPEILDYIEDGNPYDFSKDLFPKLLEEKVPMFGFKMDGYWCDIGDVGSYIKAHRDVFRLGGILDLDLKSPIISRESNISPNAKISQSVFIGSDCEIEDDVEIGEFCVIGDGVKIAKGSKLERAILWSGSFIGKNCELKSCIICSKSILKDYVRVSERAVVGENNLLKDFVEVKAEAKIWPEKTIESGTVIDENIYWGTEVIKSVFWVRGITGDFNQEITPQFAIKLGNSIGSVFDKNARILIGDDYTEKSSVIRKAIETGCQVTGARLYRTRGIILPIFRYIVKDYYDAGIYVRSRGNSIRIEIFDQNGINIDKSLERKIENLFVTCDFRTSSNINFVNELVSSPLEMYFSRLEETFESSKFKGLKVCIVSEDKSIISLFDKISERYGLKTTLISGGSKQCIENLKNMCVQSEYDAGFLIDRQGEHFIMMLGDCTLYGEKLKMLLAWLEMKKFKNKCMILPEFFKAFISDVERILDVPVKYTGNEIRDYMKVVLDEGIDYFFYYDAVSSVMLILEKLAEVKDLIDRVKKLEEVHV</sequence>
<dbReference type="FunFam" id="3.90.550.10:FF:000013">
    <property type="entry name" value="mannose-1-phosphate guanyltransferase beta"/>
    <property type="match status" value="1"/>
</dbReference>
<feature type="domain" description="EIF2B subunit epsilon/gamma LbH" evidence="9">
    <location>
        <begin position="250"/>
        <end position="343"/>
    </location>
</feature>
<evidence type="ECO:0000259" key="7">
    <source>
        <dbReference type="Pfam" id="PF00483"/>
    </source>
</evidence>
<dbReference type="SUPFAM" id="SSF51161">
    <property type="entry name" value="Trimeric LpxA-like enzymes"/>
    <property type="match status" value="1"/>
</dbReference>
<protein>
    <submittedName>
        <fullName evidence="10">Nucleotidyl transferase</fullName>
    </submittedName>
</protein>
<dbReference type="GO" id="GO:0016740">
    <property type="term" value="F:transferase activity"/>
    <property type="evidence" value="ECO:0007669"/>
    <property type="project" value="UniProtKB-KW"/>
</dbReference>
<dbReference type="InterPro" id="IPR011004">
    <property type="entry name" value="Trimer_LpxA-like_sf"/>
</dbReference>
<evidence type="ECO:0000259" key="9">
    <source>
        <dbReference type="Pfam" id="PF25084"/>
    </source>
</evidence>
<evidence type="ECO:0000256" key="5">
    <source>
        <dbReference type="ARBA" id="ARBA00022679"/>
    </source>
</evidence>
<dbReference type="EMBL" id="CP003001">
    <property type="protein sequence ID" value="AEM74682.1"/>
    <property type="molecule type" value="Genomic_DNA"/>
</dbReference>
<dbReference type="Gene3D" id="3.90.550.10">
    <property type="entry name" value="Spore Coat Polysaccharide Biosynthesis Protein SpsA, Chain A"/>
    <property type="match status" value="1"/>
</dbReference>
<dbReference type="GO" id="GO:0016868">
    <property type="term" value="F:intramolecular phosphotransferase activity"/>
    <property type="evidence" value="ECO:0007669"/>
    <property type="project" value="InterPro"/>
</dbReference>
<evidence type="ECO:0000256" key="3">
    <source>
        <dbReference type="ARBA" id="ARBA00022490"/>
    </source>
</evidence>
<dbReference type="Gene3D" id="2.160.10.10">
    <property type="entry name" value="Hexapeptide repeat proteins"/>
    <property type="match status" value="1"/>
</dbReference>
<proteinExistence type="inferred from homology"/>
<evidence type="ECO:0000256" key="4">
    <source>
        <dbReference type="ARBA" id="ARBA00022540"/>
    </source>
</evidence>
<dbReference type="Pfam" id="PF25084">
    <property type="entry name" value="LbH_EIF2B"/>
    <property type="match status" value="1"/>
</dbReference>
<comment type="subcellular location">
    <subcellularLocation>
        <location evidence="1">Cytoplasm</location>
        <location evidence="1">Cytosol</location>
    </subcellularLocation>
</comment>
<dbReference type="SUPFAM" id="SSF53448">
    <property type="entry name" value="Nucleotide-diphospho-sugar transferases"/>
    <property type="match status" value="1"/>
</dbReference>
<keyword evidence="6" id="KW-0648">Protein biosynthesis</keyword>
<dbReference type="AlphaFoldDB" id="G2PW81"/>
<dbReference type="InterPro" id="IPR050486">
    <property type="entry name" value="Mannose-1P_guanyltransferase"/>
</dbReference>
<evidence type="ECO:0000256" key="1">
    <source>
        <dbReference type="ARBA" id="ARBA00004514"/>
    </source>
</evidence>
<evidence type="ECO:0000313" key="10">
    <source>
        <dbReference type="EMBL" id="AEM74682.1"/>
    </source>
</evidence>